<dbReference type="AlphaFoldDB" id="A0AAW3ZQR2"/>
<protein>
    <submittedName>
        <fullName evidence="1">SGNH/GDSL hydrolase family protein</fullName>
    </submittedName>
</protein>
<dbReference type="CDD" id="cd00229">
    <property type="entry name" value="SGNH_hydrolase"/>
    <property type="match status" value="1"/>
</dbReference>
<evidence type="ECO:0000313" key="2">
    <source>
        <dbReference type="Proteomes" id="UP000613768"/>
    </source>
</evidence>
<gene>
    <name evidence="1" type="ORF">IFO71_18925</name>
</gene>
<reference evidence="1 2" key="1">
    <citation type="submission" date="2020-09" db="EMBL/GenBank/DDBJ databases">
        <title>Pseudoxanthomonas sp. CAU 1598 isolated from sand of Yaerae Beach.</title>
        <authorList>
            <person name="Kim W."/>
        </authorList>
    </citation>
    <scope>NUCLEOTIDE SEQUENCE [LARGE SCALE GENOMIC DNA]</scope>
    <source>
        <strain evidence="1 2">CAU 1598</strain>
    </source>
</reference>
<keyword evidence="2" id="KW-1185">Reference proteome</keyword>
<accession>A0AAW3ZQR2</accession>
<dbReference type="GO" id="GO:0016788">
    <property type="term" value="F:hydrolase activity, acting on ester bonds"/>
    <property type="evidence" value="ECO:0007669"/>
    <property type="project" value="UniProtKB-ARBA"/>
</dbReference>
<name>A0AAW3ZQR2_9GAMM</name>
<evidence type="ECO:0000313" key="1">
    <source>
        <dbReference type="EMBL" id="MBD8527824.1"/>
    </source>
</evidence>
<comment type="caution">
    <text evidence="1">The sequence shown here is derived from an EMBL/GenBank/DDBJ whole genome shotgun (WGS) entry which is preliminary data.</text>
</comment>
<dbReference type="Proteomes" id="UP000613768">
    <property type="component" value="Unassembled WGS sequence"/>
</dbReference>
<dbReference type="RefSeq" id="WP_192031246.1">
    <property type="nucleotide sequence ID" value="NZ_JACYTR010000066.1"/>
</dbReference>
<proteinExistence type="predicted"/>
<dbReference type="Gene3D" id="3.40.50.1110">
    <property type="entry name" value="SGNH hydrolase"/>
    <property type="match status" value="1"/>
</dbReference>
<keyword evidence="1" id="KW-0378">Hydrolase</keyword>
<sequence>MPSPSMMLTRAGEFRKVYRALKRKPALFQQTPIVFCEGDSWFSTPAAMNLLDWLVYPSAADNARGVPVFGRGGSFFRTEHSGDLAVDIFSTKATRRLVDWFEGFEFDLVLLSAGGNDFVDDFLKALFQGDSAMSVNQAIAKVRQSGRYEEVRQAYLRLIKAFKAARPGVPIVAHTYDYPVKLGEAGGLTLANIGAVALIKNTIGPWIGNHIRHVLPLVPDQQAFARQLIDGFVSSVLEPLRNEHGDVFDYVDLRGTLSRRELWFDEMHPTSAGFHALAKVFAAELKRKLDFHLG</sequence>
<dbReference type="EMBL" id="JACYTR010000066">
    <property type="protein sequence ID" value="MBD8527824.1"/>
    <property type="molecule type" value="Genomic_DNA"/>
</dbReference>
<dbReference type="SUPFAM" id="SSF52266">
    <property type="entry name" value="SGNH hydrolase"/>
    <property type="match status" value="1"/>
</dbReference>
<organism evidence="1 2">
    <name type="scientific">Pseudomarimonas arenosa</name>
    <dbReference type="NCBI Taxonomy" id="2774145"/>
    <lineage>
        <taxon>Bacteria</taxon>
        <taxon>Pseudomonadati</taxon>
        <taxon>Pseudomonadota</taxon>
        <taxon>Gammaproteobacteria</taxon>
        <taxon>Lysobacterales</taxon>
        <taxon>Lysobacteraceae</taxon>
        <taxon>Pseudomarimonas</taxon>
    </lineage>
</organism>
<dbReference type="InterPro" id="IPR036514">
    <property type="entry name" value="SGNH_hydro_sf"/>
</dbReference>